<evidence type="ECO:0000256" key="3">
    <source>
        <dbReference type="SAM" id="Phobius"/>
    </source>
</evidence>
<dbReference type="InterPro" id="IPR010987">
    <property type="entry name" value="Glutathione-S-Trfase_C-like"/>
</dbReference>
<dbReference type="Gene3D" id="3.40.30.10">
    <property type="entry name" value="Glutaredoxin"/>
    <property type="match status" value="1"/>
</dbReference>
<dbReference type="PANTHER" id="PTHR44188">
    <property type="entry name" value="GDAP1, ISOFORM A"/>
    <property type="match status" value="1"/>
</dbReference>
<dbReference type="GO" id="GO:0008053">
    <property type="term" value="P:mitochondrial fusion"/>
    <property type="evidence" value="ECO:0007669"/>
    <property type="project" value="TreeGrafter"/>
</dbReference>
<dbReference type="SUPFAM" id="SSF52833">
    <property type="entry name" value="Thioredoxin-like"/>
    <property type="match status" value="1"/>
</dbReference>
<organism evidence="6 7">
    <name type="scientific">Lingula anatina</name>
    <name type="common">Brachiopod</name>
    <name type="synonym">Lingula unguis</name>
    <dbReference type="NCBI Taxonomy" id="7574"/>
    <lineage>
        <taxon>Eukaryota</taxon>
        <taxon>Metazoa</taxon>
        <taxon>Spiralia</taxon>
        <taxon>Lophotrochozoa</taxon>
        <taxon>Brachiopoda</taxon>
        <taxon>Linguliformea</taxon>
        <taxon>Lingulata</taxon>
        <taxon>Lingulida</taxon>
        <taxon>Linguloidea</taxon>
        <taxon>Lingulidae</taxon>
        <taxon>Lingula</taxon>
    </lineage>
</organism>
<dbReference type="GO" id="GO:0000266">
    <property type="term" value="P:mitochondrial fission"/>
    <property type="evidence" value="ECO:0007669"/>
    <property type="project" value="TreeGrafter"/>
</dbReference>
<dbReference type="GO" id="GO:0005741">
    <property type="term" value="C:mitochondrial outer membrane"/>
    <property type="evidence" value="ECO:0007669"/>
    <property type="project" value="TreeGrafter"/>
</dbReference>
<evidence type="ECO:0000313" key="7">
    <source>
        <dbReference type="RefSeq" id="XP_013380306.1"/>
    </source>
</evidence>
<dbReference type="PROSITE" id="PS50404">
    <property type="entry name" value="GST_NTER"/>
    <property type="match status" value="1"/>
</dbReference>
<protein>
    <submittedName>
        <fullName evidence="7">Ganglioside-induced differentiation-associated protein 1 isoform X1</fullName>
    </submittedName>
</protein>
<dbReference type="Proteomes" id="UP000085678">
    <property type="component" value="Unplaced"/>
</dbReference>
<dbReference type="SUPFAM" id="SSF47616">
    <property type="entry name" value="GST C-terminal domain-like"/>
    <property type="match status" value="1"/>
</dbReference>
<dbReference type="InterPro" id="IPR036282">
    <property type="entry name" value="Glutathione-S-Trfase_C_sf"/>
</dbReference>
<feature type="transmembrane region" description="Helical" evidence="3">
    <location>
        <begin position="291"/>
        <end position="311"/>
    </location>
</feature>
<dbReference type="PANTHER" id="PTHR44188:SF1">
    <property type="entry name" value="GDAP1, ISOFORM A"/>
    <property type="match status" value="1"/>
</dbReference>
<feature type="domain" description="GST N-terminal" evidence="4">
    <location>
        <begin position="9"/>
        <end position="92"/>
    </location>
</feature>
<name>A0A1S3H4B4_LINAN</name>
<dbReference type="FunCoup" id="A0A1S3H4B4">
    <property type="interactions" value="358"/>
</dbReference>
<dbReference type="InParanoid" id="A0A1S3H4B4"/>
<gene>
    <name evidence="7" type="primary">LOC106151533</name>
</gene>
<evidence type="ECO:0000259" key="5">
    <source>
        <dbReference type="PROSITE" id="PS50405"/>
    </source>
</evidence>
<evidence type="ECO:0000256" key="1">
    <source>
        <dbReference type="ARBA" id="ARBA00007409"/>
    </source>
</evidence>
<dbReference type="KEGG" id="lak:106151533"/>
<keyword evidence="2" id="KW-0175">Coiled coil</keyword>
<keyword evidence="3" id="KW-0472">Membrane</keyword>
<evidence type="ECO:0000313" key="6">
    <source>
        <dbReference type="Proteomes" id="UP000085678"/>
    </source>
</evidence>
<keyword evidence="3" id="KW-1133">Transmembrane helix</keyword>
<dbReference type="GO" id="GO:0006626">
    <property type="term" value="P:protein targeting to mitochondrion"/>
    <property type="evidence" value="ECO:0007669"/>
    <property type="project" value="TreeGrafter"/>
</dbReference>
<keyword evidence="6" id="KW-1185">Reference proteome</keyword>
<dbReference type="InterPro" id="IPR004045">
    <property type="entry name" value="Glutathione_S-Trfase_N"/>
</dbReference>
<dbReference type="InterPro" id="IPR036249">
    <property type="entry name" value="Thioredoxin-like_sf"/>
</dbReference>
<reference evidence="7" key="1">
    <citation type="submission" date="2025-08" db="UniProtKB">
        <authorList>
            <consortium name="RefSeq"/>
        </authorList>
    </citation>
    <scope>IDENTIFICATION</scope>
    <source>
        <tissue evidence="7">Gonads</tissue>
    </source>
</reference>
<comment type="similarity">
    <text evidence="1">Belongs to the GST superfamily.</text>
</comment>
<evidence type="ECO:0000259" key="4">
    <source>
        <dbReference type="PROSITE" id="PS50404"/>
    </source>
</evidence>
<dbReference type="Gene3D" id="1.20.1050.10">
    <property type="match status" value="1"/>
</dbReference>
<feature type="coiled-coil region" evidence="2">
    <location>
        <begin position="188"/>
        <end position="215"/>
    </location>
</feature>
<feature type="coiled-coil region" evidence="2">
    <location>
        <begin position="93"/>
        <end position="120"/>
    </location>
</feature>
<proteinExistence type="inferred from homology"/>
<dbReference type="OrthoDB" id="249703at2759"/>
<dbReference type="Pfam" id="PF13410">
    <property type="entry name" value="GST_C_2"/>
    <property type="match status" value="1"/>
</dbReference>
<dbReference type="AlphaFoldDB" id="A0A1S3H4B4"/>
<accession>A0A1S3H4B4</accession>
<feature type="domain" description="GST C-terminal" evidence="5">
    <location>
        <begin position="112"/>
        <end position="293"/>
    </location>
</feature>
<dbReference type="Pfam" id="PF13409">
    <property type="entry name" value="GST_N_2"/>
    <property type="match status" value="1"/>
</dbReference>
<dbReference type="OMA" id="MANEQLQ"/>
<dbReference type="GeneID" id="106151533"/>
<dbReference type="PROSITE" id="PS50405">
    <property type="entry name" value="GST_CTER"/>
    <property type="match status" value="1"/>
</dbReference>
<dbReference type="RefSeq" id="XP_013380306.1">
    <property type="nucleotide sequence ID" value="XM_013524852.1"/>
</dbReference>
<sequence>MHSQAEGRSDIILYHSPLLYATRKVVMYLQERKIPYKSFCVDFIGYEHYEPWFIKLNGKGELPVIKHRGNVVNVRDPEQMMDYLEKEFDTPPKLALADQNKTEQKKYQQMREKMQNLRMDIIFFGCMKYPELTSGMQFSPREMKWFMELQGNKSRALQKCEKKYPSLRQHYITSLDKIKHLDKEWEDKVRVMERLEDVEAILDQVERQLVTQNGTGDTYLFGKQFTIGDIDLIILLQQLDVLSLSERFWEGGTRPKLAAYYNRVKNRPSLKVAVEVNLMKHILYPKIRRNAGFLIGSVVLLTAVAVGAWWYTRS</sequence>
<keyword evidence="3" id="KW-0812">Transmembrane</keyword>
<evidence type="ECO:0000256" key="2">
    <source>
        <dbReference type="SAM" id="Coils"/>
    </source>
</evidence>
<dbReference type="STRING" id="7574.A0A1S3H4B4"/>